<dbReference type="OrthoDB" id="9809977at2"/>
<organism evidence="2 3">
    <name type="scientific">Microbacterium oryzae</name>
    <dbReference type="NCBI Taxonomy" id="743009"/>
    <lineage>
        <taxon>Bacteria</taxon>
        <taxon>Bacillati</taxon>
        <taxon>Actinomycetota</taxon>
        <taxon>Actinomycetes</taxon>
        <taxon>Micrococcales</taxon>
        <taxon>Microbacteriaceae</taxon>
        <taxon>Microbacterium</taxon>
    </lineage>
</organism>
<reference evidence="2 3" key="1">
    <citation type="submission" date="2018-09" db="EMBL/GenBank/DDBJ databases">
        <title>Whole genome sequencing of Microbacterium oryzae strain MB-10T.</title>
        <authorList>
            <person name="Das S.K."/>
        </authorList>
    </citation>
    <scope>NUCLEOTIDE SEQUENCE [LARGE SCALE GENOMIC DNA]</scope>
    <source>
        <strain evidence="2 3">MB-10</strain>
    </source>
</reference>
<proteinExistence type="predicted"/>
<evidence type="ECO:0000313" key="2">
    <source>
        <dbReference type="EMBL" id="QGU28911.1"/>
    </source>
</evidence>
<accession>A0A6I6EBD2</accession>
<feature type="transmembrane region" description="Helical" evidence="1">
    <location>
        <begin position="131"/>
        <end position="148"/>
    </location>
</feature>
<dbReference type="EMBL" id="CP032550">
    <property type="protein sequence ID" value="QGU28911.1"/>
    <property type="molecule type" value="Genomic_DNA"/>
</dbReference>
<keyword evidence="1" id="KW-1133">Transmembrane helix</keyword>
<dbReference type="InterPro" id="IPR049713">
    <property type="entry name" value="Pr6Pr-like"/>
</dbReference>
<feature type="transmembrane region" description="Helical" evidence="1">
    <location>
        <begin position="30"/>
        <end position="54"/>
    </location>
</feature>
<keyword evidence="3" id="KW-1185">Reference proteome</keyword>
<dbReference type="Proteomes" id="UP000422989">
    <property type="component" value="Chromosome"/>
</dbReference>
<protein>
    <recommendedName>
        <fullName evidence="4">Pr6Pr family membrane protein</fullName>
    </recommendedName>
</protein>
<dbReference type="NCBIfam" id="NF038065">
    <property type="entry name" value="Pr6Pr"/>
    <property type="match status" value="1"/>
</dbReference>
<feature type="transmembrane region" description="Helical" evidence="1">
    <location>
        <begin position="180"/>
        <end position="202"/>
    </location>
</feature>
<gene>
    <name evidence="2" type="ORF">D7D94_10890</name>
</gene>
<evidence type="ECO:0008006" key="4">
    <source>
        <dbReference type="Google" id="ProtNLM"/>
    </source>
</evidence>
<evidence type="ECO:0000313" key="3">
    <source>
        <dbReference type="Proteomes" id="UP000422989"/>
    </source>
</evidence>
<sequence length="215" mass="23779">MTVQLVRTIEDAHSRGPVFASHIPTIVVNFFSYFTIESNLAAAILFVVAAVWAWRHGHGAAQEPAWISTLFACVSTYMITTGLVYNVLLRPIENPDTRIGWANELLHVICPLFLLLDALVAPHRRPVPWKVIPAIVSYPLVWAVYTLIRANYVSDPVTGTAWWYPYPFLDPNLQGGFGGVVFYIVAIAIGICVVGAGVIWAFRRRGAAERMAAAE</sequence>
<name>A0A6I6EBD2_9MICO</name>
<dbReference type="KEGG" id="moj:D7D94_10890"/>
<feature type="transmembrane region" description="Helical" evidence="1">
    <location>
        <begin position="66"/>
        <end position="88"/>
    </location>
</feature>
<evidence type="ECO:0000256" key="1">
    <source>
        <dbReference type="SAM" id="Phobius"/>
    </source>
</evidence>
<dbReference type="AlphaFoldDB" id="A0A6I6EBD2"/>
<keyword evidence="1" id="KW-0812">Transmembrane</keyword>
<keyword evidence="1" id="KW-0472">Membrane</keyword>